<dbReference type="SUPFAM" id="SSF141868">
    <property type="entry name" value="EAL domain-like"/>
    <property type="match status" value="1"/>
</dbReference>
<comment type="catalytic activity">
    <reaction evidence="9">
        <text>3',3'-c-di-GMP + H2O = 5'-phosphoguanylyl(3'-&gt;5')guanosine + H(+)</text>
        <dbReference type="Rhea" id="RHEA:24902"/>
        <dbReference type="ChEBI" id="CHEBI:15377"/>
        <dbReference type="ChEBI" id="CHEBI:15378"/>
        <dbReference type="ChEBI" id="CHEBI:58754"/>
        <dbReference type="ChEBI" id="CHEBI:58805"/>
        <dbReference type="EC" id="3.1.4.52"/>
    </reaction>
</comment>
<dbReference type="RefSeq" id="WP_394507113.1">
    <property type="nucleotide sequence ID" value="NZ_JBIEIL010000007.1"/>
</dbReference>
<dbReference type="Pfam" id="PF00563">
    <property type="entry name" value="EAL"/>
    <property type="match status" value="1"/>
</dbReference>
<feature type="domain" description="EAL" evidence="12">
    <location>
        <begin position="261"/>
        <end position="513"/>
    </location>
</feature>
<keyword evidence="3" id="KW-1003">Cell membrane</keyword>
<evidence type="ECO:0000256" key="8">
    <source>
        <dbReference type="ARBA" id="ARBA00023136"/>
    </source>
</evidence>
<dbReference type="InterPro" id="IPR035919">
    <property type="entry name" value="EAL_sf"/>
</dbReference>
<comment type="subcellular location">
    <subcellularLocation>
        <location evidence="1">Cell membrane</location>
        <topology evidence="1">Multi-pass membrane protein</topology>
    </subcellularLocation>
</comment>
<gene>
    <name evidence="13" type="ORF">ACGSLL_16425</name>
</gene>
<evidence type="ECO:0000256" key="1">
    <source>
        <dbReference type="ARBA" id="ARBA00004651"/>
    </source>
</evidence>
<feature type="region of interest" description="Disordered" evidence="10">
    <location>
        <begin position="516"/>
        <end position="540"/>
    </location>
</feature>
<evidence type="ECO:0000259" key="12">
    <source>
        <dbReference type="PROSITE" id="PS50883"/>
    </source>
</evidence>
<evidence type="ECO:0000256" key="9">
    <source>
        <dbReference type="ARBA" id="ARBA00034290"/>
    </source>
</evidence>
<dbReference type="PANTHER" id="PTHR33121">
    <property type="entry name" value="CYCLIC DI-GMP PHOSPHODIESTERASE PDEF"/>
    <property type="match status" value="1"/>
</dbReference>
<evidence type="ECO:0000256" key="6">
    <source>
        <dbReference type="ARBA" id="ARBA00022801"/>
    </source>
</evidence>
<dbReference type="Proteomes" id="UP001605918">
    <property type="component" value="Unassembled WGS sequence"/>
</dbReference>
<evidence type="ECO:0000256" key="2">
    <source>
        <dbReference type="ARBA" id="ARBA00012282"/>
    </source>
</evidence>
<dbReference type="Pfam" id="PF12792">
    <property type="entry name" value="CSS-motif"/>
    <property type="match status" value="1"/>
</dbReference>
<protein>
    <recommendedName>
        <fullName evidence="2">cyclic-guanylate-specific phosphodiesterase</fullName>
        <ecNumber evidence="2">3.1.4.52</ecNumber>
    </recommendedName>
</protein>
<keyword evidence="7 11" id="KW-1133">Transmembrane helix</keyword>
<feature type="transmembrane region" description="Helical" evidence="11">
    <location>
        <begin position="236"/>
        <end position="255"/>
    </location>
</feature>
<sequence>MKRSKIMRRGVLLTTLAVVIPLGMTFAAGWMLSIHAAQERLQTLAVIANDRASQTFAQATQALKSIAITDLEPCSPQGVEQMRMIAMNTFSVESVGYEEDVFACTSWGATSPRSKAWPEDFVTDDGVKVSLDARDDNALIKPMLALQFAAFNVLVDPEQFREVVLDEGVRLAVGTRQGRLLGPADSNMASFLALVHQGPTHGLKDGFLYTLVAQGNFTVIAAIPREELLRSLVQQVLYLLPIGLAIAVGLVFMTLRWWRRKLSPLAALERAVQRHEFIVHYQPIIEIETQRCIGAEALVRWRKPNGTLIYPDVFIPLAESSGLIEAITDQVVNSVFEDLGEMLARDRSLHVALNLAAADVCSGRLIPALLNQAGRVDVLPSQIWIEVTERSLIDLAPAKRTLERARSAGFVVALDDFGTGYSSLQYLQQLPLDVLKIDRSFVEQIGETEESSLLITHVIQLGHALELTLVAEGVETPAQLGYLRANQVRYAQGWLFAKAMDCTAFKKHYLQSRPGAAAPGIEGHQPSHRVSPDLEHDSSG</sequence>
<dbReference type="InterPro" id="IPR050706">
    <property type="entry name" value="Cyclic-di-GMP_PDE-like"/>
</dbReference>
<proteinExistence type="predicted"/>
<keyword evidence="14" id="KW-1185">Reference proteome</keyword>
<evidence type="ECO:0000256" key="7">
    <source>
        <dbReference type="ARBA" id="ARBA00022989"/>
    </source>
</evidence>
<name>A0ABW7DDT7_9PSED</name>
<evidence type="ECO:0000256" key="11">
    <source>
        <dbReference type="SAM" id="Phobius"/>
    </source>
</evidence>
<reference evidence="13 14" key="1">
    <citation type="submission" date="2024-10" db="EMBL/GenBank/DDBJ databases">
        <title>Whole genome of Pseudomonas sp Strain RB5.</title>
        <authorList>
            <person name="Selami N."/>
        </authorList>
    </citation>
    <scope>NUCLEOTIDE SEQUENCE [LARGE SCALE GENOMIC DNA]</scope>
    <source>
        <strain evidence="13 14">RB5</strain>
    </source>
</reference>
<keyword evidence="6" id="KW-0378">Hydrolase</keyword>
<dbReference type="InterPro" id="IPR024744">
    <property type="entry name" value="CSS-motif_dom"/>
</dbReference>
<evidence type="ECO:0000256" key="4">
    <source>
        <dbReference type="ARBA" id="ARBA00022636"/>
    </source>
</evidence>
<accession>A0ABW7DDT7</accession>
<organism evidence="13 14">
    <name type="scientific">Pseudomonas retamae</name>
    <dbReference type="NCBI Taxonomy" id="702110"/>
    <lineage>
        <taxon>Bacteria</taxon>
        <taxon>Pseudomonadati</taxon>
        <taxon>Pseudomonadota</taxon>
        <taxon>Gammaproteobacteria</taxon>
        <taxon>Pseudomonadales</taxon>
        <taxon>Pseudomonadaceae</taxon>
        <taxon>Pseudomonas</taxon>
    </lineage>
</organism>
<keyword evidence="8 11" id="KW-0472">Membrane</keyword>
<evidence type="ECO:0000313" key="13">
    <source>
        <dbReference type="EMBL" id="MFG6205949.1"/>
    </source>
</evidence>
<feature type="compositionally biased region" description="Basic and acidic residues" evidence="10">
    <location>
        <begin position="530"/>
        <end position="540"/>
    </location>
</feature>
<dbReference type="PANTHER" id="PTHR33121:SF79">
    <property type="entry name" value="CYCLIC DI-GMP PHOSPHODIESTERASE PDED-RELATED"/>
    <property type="match status" value="1"/>
</dbReference>
<dbReference type="PROSITE" id="PS50883">
    <property type="entry name" value="EAL"/>
    <property type="match status" value="1"/>
</dbReference>
<evidence type="ECO:0000256" key="3">
    <source>
        <dbReference type="ARBA" id="ARBA00022475"/>
    </source>
</evidence>
<comment type="caution">
    <text evidence="13">The sequence shown here is derived from an EMBL/GenBank/DDBJ whole genome shotgun (WGS) entry which is preliminary data.</text>
</comment>
<evidence type="ECO:0000256" key="5">
    <source>
        <dbReference type="ARBA" id="ARBA00022692"/>
    </source>
</evidence>
<dbReference type="SMART" id="SM00052">
    <property type="entry name" value="EAL"/>
    <property type="match status" value="1"/>
</dbReference>
<keyword evidence="4" id="KW-0973">c-di-GMP</keyword>
<evidence type="ECO:0000313" key="14">
    <source>
        <dbReference type="Proteomes" id="UP001605918"/>
    </source>
</evidence>
<dbReference type="EC" id="3.1.4.52" evidence="2"/>
<dbReference type="EMBL" id="JBIEIL010000007">
    <property type="protein sequence ID" value="MFG6205949.1"/>
    <property type="molecule type" value="Genomic_DNA"/>
</dbReference>
<keyword evidence="5 11" id="KW-0812">Transmembrane</keyword>
<dbReference type="Gene3D" id="3.20.20.450">
    <property type="entry name" value="EAL domain"/>
    <property type="match status" value="1"/>
</dbReference>
<evidence type="ECO:0000256" key="10">
    <source>
        <dbReference type="SAM" id="MobiDB-lite"/>
    </source>
</evidence>
<dbReference type="InterPro" id="IPR001633">
    <property type="entry name" value="EAL_dom"/>
</dbReference>
<dbReference type="CDD" id="cd01948">
    <property type="entry name" value="EAL"/>
    <property type="match status" value="1"/>
</dbReference>